<feature type="transmembrane region" description="Helical" evidence="6">
    <location>
        <begin position="206"/>
        <end position="227"/>
    </location>
</feature>
<evidence type="ECO:0000259" key="7">
    <source>
        <dbReference type="PROSITE" id="PS50111"/>
    </source>
</evidence>
<evidence type="ECO:0000256" key="2">
    <source>
        <dbReference type="ARBA" id="ARBA00022519"/>
    </source>
</evidence>
<dbReference type="Gene3D" id="1.10.287.950">
    <property type="entry name" value="Methyl-accepting chemotaxis protein"/>
    <property type="match status" value="1"/>
</dbReference>
<dbReference type="PROSITE" id="PS50192">
    <property type="entry name" value="T_SNARE"/>
    <property type="match status" value="1"/>
</dbReference>
<dbReference type="Pfam" id="PF11845">
    <property type="entry name" value="Tll0287-like"/>
    <property type="match status" value="1"/>
</dbReference>
<dbReference type="PATRIC" id="fig|1167006.5.peg.303"/>
<evidence type="ECO:0000256" key="5">
    <source>
        <dbReference type="PROSITE-ProRule" id="PRU00284"/>
    </source>
</evidence>
<dbReference type="SUPFAM" id="SSF58104">
    <property type="entry name" value="Methyl-accepting chemotaxis protein (MCP) signaling domain"/>
    <property type="match status" value="1"/>
</dbReference>
<organism evidence="10 11">
    <name type="scientific">Desulfocapsa sulfexigens (strain DSM 10523 / SB164P1)</name>
    <dbReference type="NCBI Taxonomy" id="1167006"/>
    <lineage>
        <taxon>Bacteria</taxon>
        <taxon>Pseudomonadati</taxon>
        <taxon>Thermodesulfobacteriota</taxon>
        <taxon>Desulfobulbia</taxon>
        <taxon>Desulfobulbales</taxon>
        <taxon>Desulfocapsaceae</taxon>
        <taxon>Desulfocapsa</taxon>
    </lineage>
</organism>
<evidence type="ECO:0000259" key="8">
    <source>
        <dbReference type="PROSITE" id="PS50192"/>
    </source>
</evidence>
<dbReference type="HOGENOM" id="CLU_000445_107_27_7"/>
<dbReference type="STRING" id="1167006.UWK_00267"/>
<dbReference type="eggNOG" id="COG0840">
    <property type="taxonomic scope" value="Bacteria"/>
</dbReference>
<keyword evidence="2" id="KW-1003">Cell membrane</keyword>
<proteinExistence type="inferred from homology"/>
<comment type="similarity">
    <text evidence="4">Belongs to the methyl-accepting chemotaxis (MCP) protein family.</text>
</comment>
<dbReference type="Proteomes" id="UP000011721">
    <property type="component" value="Chromosome"/>
</dbReference>
<evidence type="ECO:0000256" key="1">
    <source>
        <dbReference type="ARBA" id="ARBA00004429"/>
    </source>
</evidence>
<dbReference type="OrthoDB" id="9789976at2"/>
<dbReference type="KEGG" id="dsf:UWK_00267"/>
<keyword evidence="6" id="KW-0812">Transmembrane</keyword>
<gene>
    <name evidence="10" type="ordered locus">UWK_00267</name>
</gene>
<dbReference type="SMART" id="SM00283">
    <property type="entry name" value="MA"/>
    <property type="match status" value="1"/>
</dbReference>
<dbReference type="Pfam" id="PF00672">
    <property type="entry name" value="HAMP"/>
    <property type="match status" value="1"/>
</dbReference>
<dbReference type="GO" id="GO:0006935">
    <property type="term" value="P:chemotaxis"/>
    <property type="evidence" value="ECO:0007669"/>
    <property type="project" value="InterPro"/>
</dbReference>
<evidence type="ECO:0000256" key="4">
    <source>
        <dbReference type="ARBA" id="ARBA00029447"/>
    </source>
</evidence>
<dbReference type="Pfam" id="PF00015">
    <property type="entry name" value="MCPsignal"/>
    <property type="match status" value="1"/>
</dbReference>
<dbReference type="InterPro" id="IPR004089">
    <property type="entry name" value="MCPsignal_dom"/>
</dbReference>
<protein>
    <submittedName>
        <fullName evidence="10">Methyl-accepting chemotaxis protein</fullName>
    </submittedName>
</protein>
<evidence type="ECO:0000259" key="9">
    <source>
        <dbReference type="PROSITE" id="PS50885"/>
    </source>
</evidence>
<dbReference type="GO" id="GO:0007165">
    <property type="term" value="P:signal transduction"/>
    <property type="evidence" value="ECO:0007669"/>
    <property type="project" value="UniProtKB-KW"/>
</dbReference>
<dbReference type="InterPro" id="IPR004090">
    <property type="entry name" value="Chemotax_Me-accpt_rcpt"/>
</dbReference>
<sequence length="572" mass="61202">MKISDIPIRWKVLTLALLGPVIVAGILAAQRISDIRDGAEQALIDKSIGITLMAEATRDRMADKMRLGVIKPFDEMDPQQIVEAVPIVTALQVAADKAQEAGYEFRSPKVSPRNSKNTPTELERSVLAEFKEGSIDHKVIVEEDQIRYFRPIRLTEECLFCHGDDKGDEDVTGGIKEGWKVGEIHGAFEIISSLEETNKAVAAAKITVALSVLIILVVIGLFSWFILRVSIIRPLDQAKKYIDKISQGDLTVSVTEPSKDEFGQILERLGHMARNLRDMVAELSTTGQSLESSSARMGKLADEFAGGADDTAGRSQTVAAAAEEMSANMNTVAAATEEASINISLVATATEEMTSNINGIVSNTEKAQEITKLAVNEASSASEKVDELGKAAREIGKVTETITEISEQTNLLALNATIEAARAGEAGKGFAVVANEIKDLAKQTAEATGEIKKRIDSIQNSTNSTVSQIEQITTVITNVDAIVATIVDAVDEQSATTSEIAENISQASAGIMEVTENVAQVSAVSGEVARDIAEVSESAGVIATGTTEIKESAIELSRQSAILQSIVNRFKM</sequence>
<dbReference type="InterPro" id="IPR000727">
    <property type="entry name" value="T_SNARE_dom"/>
</dbReference>
<feature type="domain" description="Methyl-accepting transducer" evidence="7">
    <location>
        <begin position="300"/>
        <end position="536"/>
    </location>
</feature>
<dbReference type="EMBL" id="CP003985">
    <property type="protein sequence ID" value="AGF76852.1"/>
    <property type="molecule type" value="Genomic_DNA"/>
</dbReference>
<reference evidence="11" key="1">
    <citation type="journal article" date="2013" name="Stand. Genomic Sci.">
        <title>Complete genome sequence of Desulfocapsa sulfexigens, a marine deltaproteobacterium specialized in disproportionating inorganic sulfur compounds.</title>
        <authorList>
            <person name="Finster K.W."/>
            <person name="Kjeldsen K.U."/>
            <person name="Kube M."/>
            <person name="Reinhardt R."/>
            <person name="Mussmann M."/>
            <person name="Amann R."/>
            <person name="Schreiber L."/>
        </authorList>
    </citation>
    <scope>NUCLEOTIDE SEQUENCE [LARGE SCALE GENOMIC DNA]</scope>
    <source>
        <strain evidence="11">DSM 10523 / SB164P1</strain>
    </source>
</reference>
<evidence type="ECO:0000256" key="3">
    <source>
        <dbReference type="ARBA" id="ARBA00023224"/>
    </source>
</evidence>
<dbReference type="PRINTS" id="PR00260">
    <property type="entry name" value="CHEMTRNSDUCR"/>
</dbReference>
<name>M1P568_DESSD</name>
<dbReference type="GO" id="GO:0005886">
    <property type="term" value="C:plasma membrane"/>
    <property type="evidence" value="ECO:0007669"/>
    <property type="project" value="UniProtKB-SubCell"/>
</dbReference>
<dbReference type="PANTHER" id="PTHR32089:SF112">
    <property type="entry name" value="LYSOZYME-LIKE PROTEIN-RELATED"/>
    <property type="match status" value="1"/>
</dbReference>
<dbReference type="PROSITE" id="PS50111">
    <property type="entry name" value="CHEMOTAXIS_TRANSDUC_2"/>
    <property type="match status" value="1"/>
</dbReference>
<dbReference type="GO" id="GO:0004888">
    <property type="term" value="F:transmembrane signaling receptor activity"/>
    <property type="evidence" value="ECO:0007669"/>
    <property type="project" value="InterPro"/>
</dbReference>
<dbReference type="AlphaFoldDB" id="M1P568"/>
<keyword evidence="6" id="KW-1133">Transmembrane helix</keyword>
<dbReference type="InterPro" id="IPR003660">
    <property type="entry name" value="HAMP_dom"/>
</dbReference>
<evidence type="ECO:0000256" key="6">
    <source>
        <dbReference type="SAM" id="Phobius"/>
    </source>
</evidence>
<accession>M1P568</accession>
<dbReference type="InterPro" id="IPR021796">
    <property type="entry name" value="Tll0287-like_dom"/>
</dbReference>
<dbReference type="PROSITE" id="PS50885">
    <property type="entry name" value="HAMP"/>
    <property type="match status" value="1"/>
</dbReference>
<feature type="domain" description="HAMP" evidence="9">
    <location>
        <begin position="229"/>
        <end position="281"/>
    </location>
</feature>
<keyword evidence="6" id="KW-0472">Membrane</keyword>
<dbReference type="CDD" id="cd06225">
    <property type="entry name" value="HAMP"/>
    <property type="match status" value="1"/>
</dbReference>
<evidence type="ECO:0000313" key="10">
    <source>
        <dbReference type="EMBL" id="AGF76852.1"/>
    </source>
</evidence>
<evidence type="ECO:0000313" key="11">
    <source>
        <dbReference type="Proteomes" id="UP000011721"/>
    </source>
</evidence>
<feature type="domain" description="T-SNARE coiled-coil homology" evidence="8">
    <location>
        <begin position="459"/>
        <end position="521"/>
    </location>
</feature>
<keyword evidence="2" id="KW-0997">Cell inner membrane</keyword>
<comment type="subcellular location">
    <subcellularLocation>
        <location evidence="1">Cell inner membrane</location>
        <topology evidence="1">Multi-pass membrane protein</topology>
    </subcellularLocation>
</comment>
<keyword evidence="3 5" id="KW-0807">Transducer</keyword>
<dbReference type="RefSeq" id="WP_015402551.1">
    <property type="nucleotide sequence ID" value="NC_020304.1"/>
</dbReference>
<dbReference type="PANTHER" id="PTHR32089">
    <property type="entry name" value="METHYL-ACCEPTING CHEMOTAXIS PROTEIN MCPB"/>
    <property type="match status" value="1"/>
</dbReference>
<keyword evidence="11" id="KW-1185">Reference proteome</keyword>
<dbReference type="SMART" id="SM00304">
    <property type="entry name" value="HAMP"/>
    <property type="match status" value="1"/>
</dbReference>